<evidence type="ECO:0000256" key="3">
    <source>
        <dbReference type="SAM" id="SignalP"/>
    </source>
</evidence>
<evidence type="ECO:0000313" key="6">
    <source>
        <dbReference type="Proteomes" id="UP000663760"/>
    </source>
</evidence>
<dbReference type="Pfam" id="PF01565">
    <property type="entry name" value="FAD_binding_4"/>
    <property type="match status" value="1"/>
</dbReference>
<keyword evidence="3" id="KW-0732">Signal</keyword>
<accession>A0A7I8KPC6</accession>
<dbReference type="PROSITE" id="PS51387">
    <property type="entry name" value="FAD_PCMH"/>
    <property type="match status" value="1"/>
</dbReference>
<dbReference type="GO" id="GO:0071949">
    <property type="term" value="F:FAD binding"/>
    <property type="evidence" value="ECO:0007669"/>
    <property type="project" value="InterPro"/>
</dbReference>
<keyword evidence="2" id="KW-0560">Oxidoreductase</keyword>
<feature type="signal peptide" evidence="3">
    <location>
        <begin position="1"/>
        <end position="30"/>
    </location>
</feature>
<dbReference type="PANTHER" id="PTHR13878:SF104">
    <property type="entry name" value="FAD-BINDING PCMH-TYPE DOMAIN-CONTAINING PROTEIN"/>
    <property type="match status" value="1"/>
</dbReference>
<dbReference type="InterPro" id="IPR016169">
    <property type="entry name" value="FAD-bd_PCMH_sub2"/>
</dbReference>
<protein>
    <recommendedName>
        <fullName evidence="4">FAD-binding PCMH-type domain-containing protein</fullName>
    </recommendedName>
</protein>
<evidence type="ECO:0000256" key="1">
    <source>
        <dbReference type="ARBA" id="ARBA00005466"/>
    </source>
</evidence>
<dbReference type="InterPro" id="IPR010030">
    <property type="entry name" value="GULO_Plant"/>
</dbReference>
<dbReference type="InterPro" id="IPR006094">
    <property type="entry name" value="Oxid_FAD_bind_N"/>
</dbReference>
<name>A0A7I8KPC6_SPIIN</name>
<dbReference type="InterPro" id="IPR055154">
    <property type="entry name" value="GULLO2-like_C"/>
</dbReference>
<keyword evidence="6" id="KW-1185">Reference proteome</keyword>
<reference evidence="5" key="1">
    <citation type="submission" date="2020-02" db="EMBL/GenBank/DDBJ databases">
        <authorList>
            <person name="Scholz U."/>
            <person name="Mascher M."/>
            <person name="Fiebig A."/>
        </authorList>
    </citation>
    <scope>NUCLEOTIDE SEQUENCE</scope>
</reference>
<dbReference type="OrthoDB" id="610608at2759"/>
<dbReference type="Proteomes" id="UP000663760">
    <property type="component" value="Chromosome 7"/>
</dbReference>
<comment type="similarity">
    <text evidence="1">Belongs to the oxygen-dependent FAD-linked oxidoreductase family.</text>
</comment>
<dbReference type="EMBL" id="LR746270">
    <property type="protein sequence ID" value="CAA7399461.1"/>
    <property type="molecule type" value="Genomic_DNA"/>
</dbReference>
<dbReference type="Gene3D" id="3.30.465.10">
    <property type="match status" value="1"/>
</dbReference>
<organism evidence="5 6">
    <name type="scientific">Spirodela intermedia</name>
    <name type="common">Intermediate duckweed</name>
    <dbReference type="NCBI Taxonomy" id="51605"/>
    <lineage>
        <taxon>Eukaryota</taxon>
        <taxon>Viridiplantae</taxon>
        <taxon>Streptophyta</taxon>
        <taxon>Embryophyta</taxon>
        <taxon>Tracheophyta</taxon>
        <taxon>Spermatophyta</taxon>
        <taxon>Magnoliopsida</taxon>
        <taxon>Liliopsida</taxon>
        <taxon>Araceae</taxon>
        <taxon>Lemnoideae</taxon>
        <taxon>Spirodela</taxon>
    </lineage>
</organism>
<feature type="domain" description="FAD-binding PCMH-type" evidence="4">
    <location>
        <begin position="59"/>
        <end position="229"/>
    </location>
</feature>
<proteinExistence type="inferred from homology"/>
<evidence type="ECO:0000256" key="2">
    <source>
        <dbReference type="ARBA" id="ARBA00023002"/>
    </source>
</evidence>
<dbReference type="NCBIfam" id="TIGR01677">
    <property type="entry name" value="pln_FAD_oxido"/>
    <property type="match status" value="1"/>
</dbReference>
<evidence type="ECO:0000313" key="5">
    <source>
        <dbReference type="EMBL" id="CAA7399461.1"/>
    </source>
</evidence>
<dbReference type="UniPathway" id="UPA00132"/>
<dbReference type="SUPFAM" id="SSF56176">
    <property type="entry name" value="FAD-binding/transporter-associated domain-like"/>
    <property type="match status" value="1"/>
</dbReference>
<dbReference type="PANTHER" id="PTHR13878">
    <property type="entry name" value="GULONOLACTONE OXIDASE"/>
    <property type="match status" value="1"/>
</dbReference>
<dbReference type="GO" id="GO:0019853">
    <property type="term" value="P:L-ascorbic acid biosynthetic process"/>
    <property type="evidence" value="ECO:0007669"/>
    <property type="project" value="UniProtKB-UniPathway"/>
</dbReference>
<evidence type="ECO:0000259" key="4">
    <source>
        <dbReference type="PROSITE" id="PS51387"/>
    </source>
</evidence>
<dbReference type="AlphaFoldDB" id="A0A7I8KPC6"/>
<dbReference type="GO" id="GO:0016491">
    <property type="term" value="F:oxidoreductase activity"/>
    <property type="evidence" value="ECO:0007669"/>
    <property type="project" value="UniProtKB-KW"/>
</dbReference>
<dbReference type="Gene3D" id="3.30.70.2520">
    <property type="match status" value="1"/>
</dbReference>
<feature type="chain" id="PRO_5029710018" description="FAD-binding PCMH-type domain-containing protein" evidence="3">
    <location>
        <begin position="31"/>
        <end position="584"/>
    </location>
</feature>
<dbReference type="InterPro" id="IPR050432">
    <property type="entry name" value="FAD-linked_Oxidoreductases_BP"/>
</dbReference>
<gene>
    <name evidence="5" type="ORF">SI8410_07010131</name>
</gene>
<dbReference type="InterPro" id="IPR016166">
    <property type="entry name" value="FAD-bd_PCMH"/>
</dbReference>
<sequence length="584" mass="63254">MERRNIVGVLLPTLVVVVGILAAVVATVAGSPPEPIVKCKSVNSDCTVTNTYGVFPDRTTCRVAAVAYPADEAELVAVVSTATAKKQHMKVVTEYGHSIPKLSCPGGPVGTGLAISTQKLNRVVAIDAKARRMTFEAGITLQRLFAAAAAEGLPLLHSPYWYGLPLRKGSAVHEYVVGMRLIVPTAAAAGGVQARVVDLREGDPDLLAAKVALGVLGVVSQEPMFKRSITYRVQRDQAFESTVSSFATTTEFGDIAWYPGPEKVVYRDDVRLLVTAPGKGKNDFNGFQPQLSVLISTLRKSEELLEAMENSNGRCILAKIQMTTSLATGAGLKNHESSLTDFTEYPVVGNQSEMQSSGSCLTGEDDDLLKACIWDPPIDGLFYRQTAFSIPMPDVAAFVADVKKLHAQRPGSLCGLDLYSGLLMRFVRNSTVYLGKTADCADFDMTYFRSKDPEDPPLDQDILEEVEQMAFFKYGAVPHWGKNRHVGFIGAGDKYGDRRDRFVAAMVKYDGEGLFSSDWTDAVLGIRGKSLSVEKKGCALEGLCICSRDEHCAPAKGYFCLRGLVYEDARVCRKSGTATPPLFT</sequence>
<dbReference type="InterPro" id="IPR036318">
    <property type="entry name" value="FAD-bd_PCMH-like_sf"/>
</dbReference>
<dbReference type="Pfam" id="PF22906">
    <property type="entry name" value="GULLO2-like_3rd"/>
    <property type="match status" value="1"/>
</dbReference>